<dbReference type="EMBL" id="GG698580">
    <property type="protein sequence ID" value="EGE00937.1"/>
    <property type="molecule type" value="Genomic_DNA"/>
</dbReference>
<feature type="compositionally biased region" description="Basic and acidic residues" evidence="1">
    <location>
        <begin position="41"/>
        <end position="51"/>
    </location>
</feature>
<gene>
    <name evidence="2" type="ORF">TESG_08225</name>
</gene>
<evidence type="ECO:0000256" key="1">
    <source>
        <dbReference type="SAM" id="MobiDB-lite"/>
    </source>
</evidence>
<organism evidence="2 3">
    <name type="scientific">Trichophyton tonsurans (strain CBS 112818)</name>
    <name type="common">Scalp ringworm fungus</name>
    <dbReference type="NCBI Taxonomy" id="647933"/>
    <lineage>
        <taxon>Eukaryota</taxon>
        <taxon>Fungi</taxon>
        <taxon>Dikarya</taxon>
        <taxon>Ascomycota</taxon>
        <taxon>Pezizomycotina</taxon>
        <taxon>Eurotiomycetes</taxon>
        <taxon>Eurotiomycetidae</taxon>
        <taxon>Onygenales</taxon>
        <taxon>Arthrodermataceae</taxon>
        <taxon>Trichophyton</taxon>
    </lineage>
</organism>
<protein>
    <submittedName>
        <fullName evidence="2">Uncharacterized protein</fullName>
    </submittedName>
</protein>
<feature type="compositionally biased region" description="Basic residues" evidence="1">
    <location>
        <begin position="52"/>
        <end position="61"/>
    </location>
</feature>
<sequence>MLLPSQGRLSPLGQASTFGNDAEAEAEANATLDAAVDEDEQPRPEIDEASSHHIHSHHHMPHTNTQTNTYSVPRSNLSPEAPITHIPNPHPRMVFNGPVFFGYTAEAAAMLLEKMGSK</sequence>
<name>F2SBI7_TRIT1</name>
<evidence type="ECO:0000313" key="2">
    <source>
        <dbReference type="EMBL" id="EGE00937.1"/>
    </source>
</evidence>
<evidence type="ECO:0000313" key="3">
    <source>
        <dbReference type="Proteomes" id="UP000009172"/>
    </source>
</evidence>
<feature type="compositionally biased region" description="Polar residues" evidence="1">
    <location>
        <begin position="62"/>
        <end position="78"/>
    </location>
</feature>
<dbReference type="OrthoDB" id="5343576at2759"/>
<feature type="region of interest" description="Disordered" evidence="1">
    <location>
        <begin position="1"/>
        <end position="90"/>
    </location>
</feature>
<keyword evidence="3" id="KW-1185">Reference proteome</keyword>
<dbReference type="Proteomes" id="UP000009172">
    <property type="component" value="Unassembled WGS sequence"/>
</dbReference>
<reference evidence="3" key="1">
    <citation type="journal article" date="2012" name="MBio">
        <title>Comparative genome analysis of Trichophyton rubrum and related dermatophytes reveals candidate genes involved in infection.</title>
        <authorList>
            <person name="Martinez D.A."/>
            <person name="Oliver B.G."/>
            <person name="Graeser Y."/>
            <person name="Goldberg J.M."/>
            <person name="Li W."/>
            <person name="Martinez-Rossi N.M."/>
            <person name="Monod M."/>
            <person name="Shelest E."/>
            <person name="Barton R.C."/>
            <person name="Birch E."/>
            <person name="Brakhage A.A."/>
            <person name="Chen Z."/>
            <person name="Gurr S.J."/>
            <person name="Heiman D."/>
            <person name="Heitman J."/>
            <person name="Kosti I."/>
            <person name="Rossi A."/>
            <person name="Saif S."/>
            <person name="Samalova M."/>
            <person name="Saunders C.W."/>
            <person name="Shea T."/>
            <person name="Summerbell R.C."/>
            <person name="Xu J."/>
            <person name="Young S."/>
            <person name="Zeng Q."/>
            <person name="Birren B.W."/>
            <person name="Cuomo C.A."/>
            <person name="White T.C."/>
        </authorList>
    </citation>
    <scope>NUCLEOTIDE SEQUENCE [LARGE SCALE GENOMIC DNA]</scope>
    <source>
        <strain evidence="3">CBS 112818</strain>
    </source>
</reference>
<accession>F2SBI7</accession>
<dbReference type="AlphaFoldDB" id="F2SBI7"/>
<dbReference type="HOGENOM" id="CLU_2074841_0_0_1"/>
<proteinExistence type="predicted"/>